<protein>
    <recommendedName>
        <fullName evidence="1">Xylose isomerase-like TIM barrel domain-containing protein</fullName>
    </recommendedName>
</protein>
<dbReference type="RefSeq" id="WP_022529362.1">
    <property type="nucleotide sequence ID" value="NZ_KI271587.1"/>
</dbReference>
<dbReference type="InterPro" id="IPR036237">
    <property type="entry name" value="Xyl_isomerase-like_sf"/>
</dbReference>
<sequence>MMTQTEFPYLGLKASTDPDQIAERLRCQPQVFEFFTTPADVTPAGVAHLRAMIAWVQQTTRRIVIHHPMSWHGGHVEIASDDAALQAFVEASTTALLQVARDTDTQLLLHGSYNEPAARIQAEFGSVAAGRAAVLAQLDHWRDVGGDRIMFENSISPTFPYTDPAFNAVLLAHHYRLAYDTSHTFIAAHGSNDVLAASLRQLAPAVVHYHLVDSQGLRHDSLPLGQGKIEWARVWPLLNPQATNIYEITLADQLDSTAQRESHAYLERIKQKAARS</sequence>
<keyword evidence="3" id="KW-1185">Reference proteome</keyword>
<name>U4TKL5_9LACO</name>
<proteinExistence type="predicted"/>
<dbReference type="Pfam" id="PF01261">
    <property type="entry name" value="AP_endonuc_2"/>
    <property type="match status" value="1"/>
</dbReference>
<feature type="domain" description="Xylose isomerase-like TIM barrel" evidence="1">
    <location>
        <begin position="32"/>
        <end position="239"/>
    </location>
</feature>
<dbReference type="InterPro" id="IPR013022">
    <property type="entry name" value="Xyl_isomerase-like_TIM-brl"/>
</dbReference>
<gene>
    <name evidence="2" type="ORF">L248_2775</name>
</gene>
<dbReference type="SUPFAM" id="SSF51658">
    <property type="entry name" value="Xylose isomerase-like"/>
    <property type="match status" value="1"/>
</dbReference>
<dbReference type="EMBL" id="KI271587">
    <property type="protein sequence ID" value="ERL65376.1"/>
    <property type="molecule type" value="Genomic_DNA"/>
</dbReference>
<dbReference type="eggNOG" id="COG1082">
    <property type="taxonomic scope" value="Bacteria"/>
</dbReference>
<evidence type="ECO:0000313" key="2">
    <source>
        <dbReference type="EMBL" id="ERL65376.1"/>
    </source>
</evidence>
<dbReference type="Gene3D" id="3.20.20.150">
    <property type="entry name" value="Divalent-metal-dependent TIM barrel enzymes"/>
    <property type="match status" value="1"/>
</dbReference>
<evidence type="ECO:0000259" key="1">
    <source>
        <dbReference type="Pfam" id="PF01261"/>
    </source>
</evidence>
<reference evidence="3" key="1">
    <citation type="journal article" date="2013" name="Genome Announc.">
        <title>Whole-Genome Sequencing of Lactobacillus shenzhenensis Strain LY-73T.</title>
        <authorList>
            <person name="Lin Z."/>
            <person name="Liu Z."/>
            <person name="Yang R."/>
            <person name="Zou Y."/>
            <person name="Wan D."/>
            <person name="Chen J."/>
            <person name="Guo M."/>
            <person name="Zhao J."/>
            <person name="Fang C."/>
            <person name="Yang R."/>
            <person name="Liu F."/>
        </authorList>
    </citation>
    <scope>NUCLEOTIDE SEQUENCE [LARGE SCALE GENOMIC DNA]</scope>
    <source>
        <strain evidence="3">LY-73</strain>
    </source>
</reference>
<dbReference type="HOGENOM" id="CLU_087946_0_0_9"/>
<accession>U4TKL5</accession>
<organism evidence="2 3">
    <name type="scientific">Schleiferilactobacillus shenzhenensis LY-73</name>
    <dbReference type="NCBI Taxonomy" id="1231336"/>
    <lineage>
        <taxon>Bacteria</taxon>
        <taxon>Bacillati</taxon>
        <taxon>Bacillota</taxon>
        <taxon>Bacilli</taxon>
        <taxon>Lactobacillales</taxon>
        <taxon>Lactobacillaceae</taxon>
        <taxon>Schleiferilactobacillus</taxon>
    </lineage>
</organism>
<dbReference type="STRING" id="1231336.L248_2775"/>
<evidence type="ECO:0000313" key="3">
    <source>
        <dbReference type="Proteomes" id="UP000030647"/>
    </source>
</evidence>
<dbReference type="AlphaFoldDB" id="U4TKL5"/>
<dbReference type="Proteomes" id="UP000030647">
    <property type="component" value="Unassembled WGS sequence"/>
</dbReference>